<dbReference type="Gene3D" id="2.60.120.10">
    <property type="entry name" value="Jelly Rolls"/>
    <property type="match status" value="2"/>
</dbReference>
<protein>
    <recommendedName>
        <fullName evidence="4">Cyclic nucleotide-binding domain-containing protein</fullName>
    </recommendedName>
</protein>
<feature type="domain" description="Cyclic nucleotide-binding" evidence="1">
    <location>
        <begin position="15"/>
        <end position="112"/>
    </location>
</feature>
<dbReference type="SUPFAM" id="SSF51206">
    <property type="entry name" value="cAMP-binding domain-like"/>
    <property type="match status" value="2"/>
</dbReference>
<organism evidence="3">
    <name type="scientific">marine metagenome</name>
    <dbReference type="NCBI Taxonomy" id="408172"/>
    <lineage>
        <taxon>unclassified sequences</taxon>
        <taxon>metagenomes</taxon>
        <taxon>ecological metagenomes</taxon>
    </lineage>
</organism>
<dbReference type="SMART" id="SM00100">
    <property type="entry name" value="cNMP"/>
    <property type="match status" value="2"/>
</dbReference>
<proteinExistence type="predicted"/>
<gene>
    <name evidence="3" type="ORF">METZ01_LOCUS157665</name>
</gene>
<dbReference type="PANTHER" id="PTHR23011">
    <property type="entry name" value="CYCLIC NUCLEOTIDE-BINDING DOMAIN CONTAINING PROTEIN"/>
    <property type="match status" value="1"/>
</dbReference>
<dbReference type="CDD" id="cd00158">
    <property type="entry name" value="RHOD"/>
    <property type="match status" value="1"/>
</dbReference>
<dbReference type="InterPro" id="IPR018490">
    <property type="entry name" value="cNMP-bd_dom_sf"/>
</dbReference>
<dbReference type="Pfam" id="PF00581">
    <property type="entry name" value="Rhodanese"/>
    <property type="match status" value="1"/>
</dbReference>
<feature type="domain" description="Rhodanese" evidence="2">
    <location>
        <begin position="274"/>
        <end position="354"/>
    </location>
</feature>
<dbReference type="Gene3D" id="3.40.250.10">
    <property type="entry name" value="Rhodanese-like domain"/>
    <property type="match status" value="1"/>
</dbReference>
<dbReference type="InterPro" id="IPR000595">
    <property type="entry name" value="cNMP-bd_dom"/>
</dbReference>
<evidence type="ECO:0008006" key="4">
    <source>
        <dbReference type="Google" id="ProtNLM"/>
    </source>
</evidence>
<dbReference type="InterPro" id="IPR001763">
    <property type="entry name" value="Rhodanese-like_dom"/>
</dbReference>
<dbReference type="PROSITE" id="PS00889">
    <property type="entry name" value="CNMP_BINDING_2"/>
    <property type="match status" value="1"/>
</dbReference>
<dbReference type="Pfam" id="PF00027">
    <property type="entry name" value="cNMP_binding"/>
    <property type="match status" value="2"/>
</dbReference>
<dbReference type="InterPro" id="IPR014710">
    <property type="entry name" value="RmlC-like_jellyroll"/>
</dbReference>
<dbReference type="PANTHER" id="PTHR23011:SF28">
    <property type="entry name" value="CYCLIC NUCLEOTIDE-BINDING DOMAIN CONTAINING PROTEIN"/>
    <property type="match status" value="1"/>
</dbReference>
<dbReference type="PROSITE" id="PS50206">
    <property type="entry name" value="RHODANESE_3"/>
    <property type="match status" value="1"/>
</dbReference>
<name>A0A382AU33_9ZZZZ</name>
<dbReference type="SMART" id="SM00450">
    <property type="entry name" value="RHOD"/>
    <property type="match status" value="1"/>
</dbReference>
<dbReference type="AlphaFoldDB" id="A0A382AU33"/>
<dbReference type="PROSITE" id="PS50042">
    <property type="entry name" value="CNMP_BINDING_3"/>
    <property type="match status" value="2"/>
</dbReference>
<accession>A0A382AU33</accession>
<evidence type="ECO:0000259" key="1">
    <source>
        <dbReference type="PROSITE" id="PS50042"/>
    </source>
</evidence>
<dbReference type="CDD" id="cd00038">
    <property type="entry name" value="CAP_ED"/>
    <property type="match status" value="2"/>
</dbReference>
<evidence type="ECO:0000313" key="3">
    <source>
        <dbReference type="EMBL" id="SVB04811.1"/>
    </source>
</evidence>
<dbReference type="EMBL" id="UINC01026767">
    <property type="protein sequence ID" value="SVB04811.1"/>
    <property type="molecule type" value="Genomic_DNA"/>
</dbReference>
<evidence type="ECO:0000259" key="2">
    <source>
        <dbReference type="PROSITE" id="PS50206"/>
    </source>
</evidence>
<reference evidence="3" key="1">
    <citation type="submission" date="2018-05" db="EMBL/GenBank/DDBJ databases">
        <authorList>
            <person name="Lanie J.A."/>
            <person name="Ng W.-L."/>
            <person name="Kazmierczak K.M."/>
            <person name="Andrzejewski T.M."/>
            <person name="Davidsen T.M."/>
            <person name="Wayne K.J."/>
            <person name="Tettelin H."/>
            <person name="Glass J.I."/>
            <person name="Rusch D."/>
            <person name="Podicherti R."/>
            <person name="Tsui H.-C.T."/>
            <person name="Winkler M.E."/>
        </authorList>
    </citation>
    <scope>NUCLEOTIDE SEQUENCE</scope>
</reference>
<feature type="domain" description="Cyclic nucleotide-binding" evidence="1">
    <location>
        <begin position="152"/>
        <end position="257"/>
    </location>
</feature>
<dbReference type="InterPro" id="IPR036873">
    <property type="entry name" value="Rhodanese-like_dom_sf"/>
</dbReference>
<sequence>MADTLEPSVAANLTPIGQLGPGALRALCERATVRTYPAGHTLFEKGSSDHITYFLLAGSLELKGHKDTVTLEASSADAKQPLSNSQPRQHTVSAVEEVQVTEIDNNHLNNCLLLSGLQTHSKVQAEGYEVHEIEVEQDLELGWVEELLDSPGFSDLPLVNLVHLFSSFESHPVKSGDVVIQQDDKNLDYYYIVRQGSCRVTRSRGGGNEDLVLANLKPGSTFGEDALISESARSATVTATSDGMLMRLSRKDFNMILVGQRVQWVDFSEVKQRVADGAQLLDTRFESEFKSGTLRGALNIPFYVLRLRMSQLNADQSYILFCNDARQSAAAAFLMRQEGLDVSVIRDGIQGRQNQA</sequence>
<dbReference type="SUPFAM" id="SSF52821">
    <property type="entry name" value="Rhodanese/Cell cycle control phosphatase"/>
    <property type="match status" value="1"/>
</dbReference>
<dbReference type="InterPro" id="IPR018488">
    <property type="entry name" value="cNMP-bd_CS"/>
</dbReference>